<dbReference type="STRING" id="343013.SAMN04489707_100146"/>
<feature type="chain" id="PRO_5010344201" evidence="2">
    <location>
        <begin position="21"/>
        <end position="104"/>
    </location>
</feature>
<gene>
    <name evidence="3" type="ORF">SAMN04489707_100146</name>
</gene>
<organism evidence="3 4">
    <name type="scientific">Paenacidovorax caeni</name>
    <dbReference type="NCBI Taxonomy" id="343013"/>
    <lineage>
        <taxon>Bacteria</taxon>
        <taxon>Pseudomonadati</taxon>
        <taxon>Pseudomonadota</taxon>
        <taxon>Betaproteobacteria</taxon>
        <taxon>Burkholderiales</taxon>
        <taxon>Comamonadaceae</taxon>
        <taxon>Paenacidovorax</taxon>
    </lineage>
</organism>
<dbReference type="AlphaFoldDB" id="A0A1I7EZ17"/>
<keyword evidence="4" id="KW-1185">Reference proteome</keyword>
<accession>A0A1I7EZ17</accession>
<evidence type="ECO:0000313" key="4">
    <source>
        <dbReference type="Proteomes" id="UP000183656"/>
    </source>
</evidence>
<feature type="signal peptide" evidence="2">
    <location>
        <begin position="1"/>
        <end position="20"/>
    </location>
</feature>
<sequence length="104" mass="10899">MRQSPTFPLLCALVGLTVLAGCSSPRPHASPVWQPQGGTCSAGPAQSVVGQQATASVMEQARQRSGALMARILRPGQAVTKEFDAERLNLEVDAQGRIVAVRCG</sequence>
<protein>
    <submittedName>
        <fullName evidence="3">Peptidase inhibitor I78 family protein</fullName>
    </submittedName>
</protein>
<dbReference type="EMBL" id="FPBX01000001">
    <property type="protein sequence ID" value="SFU29139.1"/>
    <property type="molecule type" value="Genomic_DNA"/>
</dbReference>
<dbReference type="InterPro" id="IPR021719">
    <property type="entry name" value="Prot_inh_I78"/>
</dbReference>
<keyword evidence="2" id="KW-0732">Signal</keyword>
<dbReference type="PANTHER" id="PTHR39600:SF1">
    <property type="entry name" value="PEPTIDASE INHIBITOR I78 FAMILY PROTEIN"/>
    <property type="match status" value="1"/>
</dbReference>
<reference evidence="3 4" key="1">
    <citation type="submission" date="2016-10" db="EMBL/GenBank/DDBJ databases">
        <authorList>
            <person name="de Groot N.N."/>
        </authorList>
    </citation>
    <scope>NUCLEOTIDE SEQUENCE [LARGE SCALE GENOMIC DNA]</scope>
    <source>
        <strain evidence="3 4">R-24608</strain>
    </source>
</reference>
<proteinExistence type="predicted"/>
<evidence type="ECO:0000256" key="2">
    <source>
        <dbReference type="SAM" id="SignalP"/>
    </source>
</evidence>
<dbReference type="PROSITE" id="PS51257">
    <property type="entry name" value="PROKAR_LIPOPROTEIN"/>
    <property type="match status" value="1"/>
</dbReference>
<dbReference type="OrthoDB" id="8724542at2"/>
<evidence type="ECO:0000313" key="3">
    <source>
        <dbReference type="EMBL" id="SFU29139.1"/>
    </source>
</evidence>
<dbReference type="RefSeq" id="WP_054255569.1">
    <property type="nucleotide sequence ID" value="NZ_CYIG01000007.1"/>
</dbReference>
<evidence type="ECO:0000256" key="1">
    <source>
        <dbReference type="SAM" id="MobiDB-lite"/>
    </source>
</evidence>
<name>A0A1I7EZ17_9BURK</name>
<dbReference type="Proteomes" id="UP000183656">
    <property type="component" value="Unassembled WGS sequence"/>
</dbReference>
<feature type="region of interest" description="Disordered" evidence="1">
    <location>
        <begin position="26"/>
        <end position="45"/>
    </location>
</feature>
<dbReference type="PANTHER" id="PTHR39600">
    <property type="entry name" value="PEPTIDASE INHIBITOR I78 FAMILY PROTEIN"/>
    <property type="match status" value="1"/>
</dbReference>
<dbReference type="Gene3D" id="3.30.10.10">
    <property type="entry name" value="Trypsin Inhibitor V, subunit A"/>
    <property type="match status" value="1"/>
</dbReference>
<dbReference type="Pfam" id="PF11720">
    <property type="entry name" value="Inhibitor_I78"/>
    <property type="match status" value="1"/>
</dbReference>